<dbReference type="EMBL" id="JAVXUP010001314">
    <property type="protein sequence ID" value="KAK3013227.1"/>
    <property type="molecule type" value="Genomic_DNA"/>
</dbReference>
<proteinExistence type="predicted"/>
<dbReference type="Proteomes" id="UP001188597">
    <property type="component" value="Unassembled WGS sequence"/>
</dbReference>
<gene>
    <name evidence="3" type="ORF">RJ639_009045</name>
</gene>
<comment type="caution">
    <text evidence="3">The sequence shown here is derived from an EMBL/GenBank/DDBJ whole genome shotgun (WGS) entry which is preliminary data.</text>
</comment>
<name>A0AA88VQI5_9ASTE</name>
<dbReference type="SUPFAM" id="SSF81383">
    <property type="entry name" value="F-box domain"/>
    <property type="match status" value="1"/>
</dbReference>
<dbReference type="NCBIfam" id="TIGR01640">
    <property type="entry name" value="F_box_assoc_1"/>
    <property type="match status" value="1"/>
</dbReference>
<dbReference type="PROSITE" id="PS50181">
    <property type="entry name" value="FBOX"/>
    <property type="match status" value="1"/>
</dbReference>
<dbReference type="InterPro" id="IPR050796">
    <property type="entry name" value="SCF_F-box_component"/>
</dbReference>
<feature type="region of interest" description="Disordered" evidence="1">
    <location>
        <begin position="1"/>
        <end position="29"/>
    </location>
</feature>
<protein>
    <recommendedName>
        <fullName evidence="2">F-box domain-containing protein</fullName>
    </recommendedName>
</protein>
<sequence>MESYSENQSKKTKSNLQEDGEDHPRNGMDDLPRDVALDILSRLPITSLIQFRVVSRTWNTLSHDTELVNMHLSRTANRSPYLVLHCDYPLRNELYCVEFSEHNEEGRVWKIHVPFCGSMPEFNVVGSCNGLLCLSDSLFGDAIFVYNPFTGNYKELPKSRQYEEQEVIIGFGFHPVINEYKVVKMVYYRNTFIGPWRVRRFRNYDCPHSEVQVLSLSRDMWRSIGTVPYQLERRSKAILVNGKLHWLSRASRRCGVRGRIIKSFDLADERFSEVPKPDCGGLNKCNYHLAVLGGCLAAAVRRPCAKYEIWVMKEYNLKESWIKQYSLGDYMARLLNQALQQSFGIWRNILSERLARVLCLLKNGEILVEYRGGTLASYDQESGKFKNVMFHGMPNIFRTAVHIGSLNWIDVPIAIIAVWSNPSAGDQFACMPDEELQGLLNWVDIPIDDR</sequence>
<dbReference type="PANTHER" id="PTHR31672">
    <property type="entry name" value="BNACNNG10540D PROTEIN"/>
    <property type="match status" value="1"/>
</dbReference>
<evidence type="ECO:0000313" key="4">
    <source>
        <dbReference type="Proteomes" id="UP001188597"/>
    </source>
</evidence>
<dbReference type="Pfam" id="PF00646">
    <property type="entry name" value="F-box"/>
    <property type="match status" value="1"/>
</dbReference>
<organism evidence="3 4">
    <name type="scientific">Escallonia herrerae</name>
    <dbReference type="NCBI Taxonomy" id="1293975"/>
    <lineage>
        <taxon>Eukaryota</taxon>
        <taxon>Viridiplantae</taxon>
        <taxon>Streptophyta</taxon>
        <taxon>Embryophyta</taxon>
        <taxon>Tracheophyta</taxon>
        <taxon>Spermatophyta</taxon>
        <taxon>Magnoliopsida</taxon>
        <taxon>eudicotyledons</taxon>
        <taxon>Gunneridae</taxon>
        <taxon>Pentapetalae</taxon>
        <taxon>asterids</taxon>
        <taxon>campanulids</taxon>
        <taxon>Escalloniales</taxon>
        <taxon>Escalloniaceae</taxon>
        <taxon>Escallonia</taxon>
    </lineage>
</organism>
<dbReference type="InterPro" id="IPR001810">
    <property type="entry name" value="F-box_dom"/>
</dbReference>
<feature type="domain" description="F-box" evidence="2">
    <location>
        <begin position="25"/>
        <end position="71"/>
    </location>
</feature>
<accession>A0AA88VQI5</accession>
<dbReference type="SMART" id="SM00256">
    <property type="entry name" value="FBOX"/>
    <property type="match status" value="1"/>
</dbReference>
<dbReference type="Pfam" id="PF08268">
    <property type="entry name" value="FBA_3"/>
    <property type="match status" value="1"/>
</dbReference>
<dbReference type="InterPro" id="IPR036047">
    <property type="entry name" value="F-box-like_dom_sf"/>
</dbReference>
<dbReference type="InterPro" id="IPR013187">
    <property type="entry name" value="F-box-assoc_dom_typ3"/>
</dbReference>
<keyword evidence="4" id="KW-1185">Reference proteome</keyword>
<evidence type="ECO:0000256" key="1">
    <source>
        <dbReference type="SAM" id="MobiDB-lite"/>
    </source>
</evidence>
<dbReference type="InterPro" id="IPR017451">
    <property type="entry name" value="F-box-assoc_interact_dom"/>
</dbReference>
<dbReference type="Gene3D" id="1.20.1280.50">
    <property type="match status" value="1"/>
</dbReference>
<evidence type="ECO:0000259" key="2">
    <source>
        <dbReference type="PROSITE" id="PS50181"/>
    </source>
</evidence>
<evidence type="ECO:0000313" key="3">
    <source>
        <dbReference type="EMBL" id="KAK3013227.1"/>
    </source>
</evidence>
<reference evidence="3" key="1">
    <citation type="submission" date="2022-12" db="EMBL/GenBank/DDBJ databases">
        <title>Draft genome assemblies for two species of Escallonia (Escalloniales).</title>
        <authorList>
            <person name="Chanderbali A."/>
            <person name="Dervinis C."/>
            <person name="Anghel I."/>
            <person name="Soltis D."/>
            <person name="Soltis P."/>
            <person name="Zapata F."/>
        </authorList>
    </citation>
    <scope>NUCLEOTIDE SEQUENCE</scope>
    <source>
        <strain evidence="3">UCBG64.0493</strain>
        <tissue evidence="3">Leaf</tissue>
    </source>
</reference>
<dbReference type="AlphaFoldDB" id="A0AA88VQI5"/>